<evidence type="ECO:0000313" key="5">
    <source>
        <dbReference type="Proteomes" id="UP000255549"/>
    </source>
</evidence>
<proteinExistence type="predicted"/>
<evidence type="ECO:0000256" key="1">
    <source>
        <dbReference type="ARBA" id="ARBA00004241"/>
    </source>
</evidence>
<accession>A0A380G6H9</accession>
<keyword evidence="3" id="KW-1133">Transmembrane helix</keyword>
<dbReference type="OrthoDB" id="2413190at2"/>
<protein>
    <submittedName>
        <fullName evidence="4">Late competence protein ComGF, access of DNA to ComEA</fullName>
    </submittedName>
</protein>
<dbReference type="STRING" id="1141106.GCA_000308095_01138"/>
<evidence type="ECO:0000256" key="3">
    <source>
        <dbReference type="SAM" id="Phobius"/>
    </source>
</evidence>
<keyword evidence="5" id="KW-1185">Reference proteome</keyword>
<dbReference type="InterPro" id="IPR016977">
    <property type="entry name" value="ComGF"/>
</dbReference>
<dbReference type="EMBL" id="UHDP01000003">
    <property type="protein sequence ID" value="SUM46665.1"/>
    <property type="molecule type" value="Genomic_DNA"/>
</dbReference>
<reference evidence="4 5" key="1">
    <citation type="submission" date="2018-06" db="EMBL/GenBank/DDBJ databases">
        <authorList>
            <consortium name="Pathogen Informatics"/>
            <person name="Doyle S."/>
        </authorList>
    </citation>
    <scope>NUCLEOTIDE SEQUENCE [LARGE SCALE GENOMIC DNA]</scope>
    <source>
        <strain evidence="5">NCTC 11048</strain>
    </source>
</reference>
<dbReference type="GO" id="GO:0030420">
    <property type="term" value="P:establishment of competence for transformation"/>
    <property type="evidence" value="ECO:0007669"/>
    <property type="project" value="UniProtKB-KW"/>
</dbReference>
<evidence type="ECO:0000256" key="2">
    <source>
        <dbReference type="ARBA" id="ARBA00023287"/>
    </source>
</evidence>
<feature type="transmembrane region" description="Helical" evidence="3">
    <location>
        <begin position="34"/>
        <end position="55"/>
    </location>
</feature>
<dbReference type="InterPro" id="IPR012902">
    <property type="entry name" value="N_methyl_site"/>
</dbReference>
<organism evidence="4 5">
    <name type="scientific">Staphylococcus intermedius NCTC 11048</name>
    <dbReference type="NCBI Taxonomy" id="1141106"/>
    <lineage>
        <taxon>Bacteria</taxon>
        <taxon>Bacillati</taxon>
        <taxon>Bacillota</taxon>
        <taxon>Bacilli</taxon>
        <taxon>Bacillales</taxon>
        <taxon>Staphylococcaceae</taxon>
        <taxon>Staphylococcus</taxon>
        <taxon>Staphylococcus intermedius group</taxon>
    </lineage>
</organism>
<dbReference type="AlphaFoldDB" id="A0A380G6H9"/>
<dbReference type="NCBIfam" id="TIGR02532">
    <property type="entry name" value="IV_pilin_GFxxxE"/>
    <property type="match status" value="1"/>
</dbReference>
<sequence>MKLFRQLINYVYETIKLHKNIVIEKQGFTLIESLIALFIQITIVLLIPLIIMSLGQFKATVFDDRTYDIELMVKDISNSLHSENVKAQVIRKKELEIHDDYSEVNYKLRNQKMIKTVGHKGNITMCNHVLDVYFEKIAHDFIVMKITYQEGTTTHEKEVLL</sequence>
<dbReference type="RefSeq" id="WP_019168703.1">
    <property type="nucleotide sequence ID" value="NZ_CAIB01000160.1"/>
</dbReference>
<dbReference type="GO" id="GO:0009986">
    <property type="term" value="C:cell surface"/>
    <property type="evidence" value="ECO:0007669"/>
    <property type="project" value="UniProtKB-SubCell"/>
</dbReference>
<dbReference type="Proteomes" id="UP000255549">
    <property type="component" value="Unassembled WGS sequence"/>
</dbReference>
<name>A0A380G6H9_STAIN</name>
<dbReference type="Pfam" id="PF15980">
    <property type="entry name" value="ComGF"/>
    <property type="match status" value="1"/>
</dbReference>
<keyword evidence="2" id="KW-0178">Competence</keyword>
<gene>
    <name evidence="4" type="primary">comGF</name>
    <name evidence="4" type="ORF">NCTC11048_01726</name>
</gene>
<evidence type="ECO:0000313" key="4">
    <source>
        <dbReference type="EMBL" id="SUM46665.1"/>
    </source>
</evidence>
<comment type="subcellular location">
    <subcellularLocation>
        <location evidence="1">Cell surface</location>
    </subcellularLocation>
</comment>
<keyword evidence="3" id="KW-0812">Transmembrane</keyword>
<keyword evidence="3" id="KW-0472">Membrane</keyword>